<evidence type="ECO:0000313" key="2">
    <source>
        <dbReference type="Proteomes" id="UP000008311"/>
    </source>
</evidence>
<protein>
    <submittedName>
        <fullName evidence="1">Uncharacterized protein</fullName>
    </submittedName>
</protein>
<sequence>DLHVGAAVLALVRVGQVDRLERQAQVLVDVVADRQVDLPVRFDIAGIGAVVFRHGRQELPPPVVGEADGQVLVFVDTDHVGRVRQTDQRELRPHARVVVRKVGFHVRVVRLEAEAVVEHVLPVDLRAPQRRLVLVDDRRHVVRQARIAGDAADDARQVARSRHARARDARLTVEVGEDVVAQAVRVRLRAARGDGGVVVLAAERRGGRRRRLGQGHLAGIPLQVLVVQAQRHHALLRVVPLGRQVQVLRLHRRQARIAAGDVGAGRVRDRAVRGAALDLVPARPADRHAVARPHLQLRTQVDVPVERRQPVV</sequence>
<reference evidence="2" key="1">
    <citation type="journal article" date="2010" name="Nat. Biotechnol.">
        <title>Draft genome sequence of the oilseed species Ricinus communis.</title>
        <authorList>
            <person name="Chan A.P."/>
            <person name="Crabtree J."/>
            <person name="Zhao Q."/>
            <person name="Lorenzi H."/>
            <person name="Orvis J."/>
            <person name="Puiu D."/>
            <person name="Melake-Berhan A."/>
            <person name="Jones K.M."/>
            <person name="Redman J."/>
            <person name="Chen G."/>
            <person name="Cahoon E.B."/>
            <person name="Gedil M."/>
            <person name="Stanke M."/>
            <person name="Haas B.J."/>
            <person name="Wortman J.R."/>
            <person name="Fraser-Liggett C.M."/>
            <person name="Ravel J."/>
            <person name="Rabinowicz P.D."/>
        </authorList>
    </citation>
    <scope>NUCLEOTIDE SEQUENCE [LARGE SCALE GENOMIC DNA]</scope>
    <source>
        <strain evidence="2">cv. Hale</strain>
    </source>
</reference>
<name>B9TMQ0_RICCO</name>
<feature type="non-terminal residue" evidence="1">
    <location>
        <position position="312"/>
    </location>
</feature>
<accession>B9TMQ0</accession>
<dbReference type="EMBL" id="EQ989757">
    <property type="protein sequence ID" value="EEF22864.1"/>
    <property type="molecule type" value="Genomic_DNA"/>
</dbReference>
<keyword evidence="2" id="KW-1185">Reference proteome</keyword>
<dbReference type="Proteomes" id="UP000008311">
    <property type="component" value="Unassembled WGS sequence"/>
</dbReference>
<feature type="non-terminal residue" evidence="1">
    <location>
        <position position="1"/>
    </location>
</feature>
<dbReference type="AlphaFoldDB" id="B9TMQ0"/>
<organism evidence="1 2">
    <name type="scientific">Ricinus communis</name>
    <name type="common">Castor bean</name>
    <dbReference type="NCBI Taxonomy" id="3988"/>
    <lineage>
        <taxon>Eukaryota</taxon>
        <taxon>Viridiplantae</taxon>
        <taxon>Streptophyta</taxon>
        <taxon>Embryophyta</taxon>
        <taxon>Tracheophyta</taxon>
        <taxon>Spermatophyta</taxon>
        <taxon>Magnoliopsida</taxon>
        <taxon>eudicotyledons</taxon>
        <taxon>Gunneridae</taxon>
        <taxon>Pentapetalae</taxon>
        <taxon>rosids</taxon>
        <taxon>fabids</taxon>
        <taxon>Malpighiales</taxon>
        <taxon>Euphorbiaceae</taxon>
        <taxon>Acalyphoideae</taxon>
        <taxon>Acalypheae</taxon>
        <taxon>Ricinus</taxon>
    </lineage>
</organism>
<gene>
    <name evidence="1" type="ORF">RCOM_2079200</name>
</gene>
<evidence type="ECO:0000313" key="1">
    <source>
        <dbReference type="EMBL" id="EEF22864.1"/>
    </source>
</evidence>
<dbReference type="InParanoid" id="B9TMQ0"/>
<proteinExistence type="predicted"/>